<dbReference type="InterPro" id="IPR036388">
    <property type="entry name" value="WH-like_DNA-bd_sf"/>
</dbReference>
<dbReference type="PROSITE" id="PS51194">
    <property type="entry name" value="HELICASE_CTER"/>
    <property type="match status" value="1"/>
</dbReference>
<dbReference type="Gene3D" id="1.10.10.10">
    <property type="entry name" value="Winged helix-like DNA-binding domain superfamily/Winged helix DNA-binding domain"/>
    <property type="match status" value="1"/>
</dbReference>
<sequence length="166" mass="18500">NPALQDVVGYGFGIHHAGLAKSDRELVEDLFADKHMQVLVCTATLAWGVNLPAHSVIIKGTQIFDGKEQRYVDHSIADMLCMIGKAGRAGVDSSAKALVLCHSPKKAHLKKLLFDPLPVESHLDGYLHDAFMSEVCTKVVENQQEALDYLTWSFMYRRLGKNPIYY</sequence>
<dbReference type="InterPro" id="IPR050474">
    <property type="entry name" value="Hel308_SKI2-like"/>
</dbReference>
<protein>
    <recommendedName>
        <fullName evidence="5">Helicase C-terminal domain-containing protein</fullName>
    </recommendedName>
</protein>
<evidence type="ECO:0000256" key="2">
    <source>
        <dbReference type="ARBA" id="ARBA00022801"/>
    </source>
</evidence>
<reference evidence="7" key="1">
    <citation type="journal article" date="2023" name="Commun. Biol.">
        <title>Genome analysis of Parmales, the sister group of diatoms, reveals the evolutionary specialization of diatoms from phago-mixotrophs to photoautotrophs.</title>
        <authorList>
            <person name="Ban H."/>
            <person name="Sato S."/>
            <person name="Yoshikawa S."/>
            <person name="Yamada K."/>
            <person name="Nakamura Y."/>
            <person name="Ichinomiya M."/>
            <person name="Sato N."/>
            <person name="Blanc-Mathieu R."/>
            <person name="Endo H."/>
            <person name="Kuwata A."/>
            <person name="Ogata H."/>
        </authorList>
    </citation>
    <scope>NUCLEOTIDE SEQUENCE [LARGE SCALE GENOMIC DNA]</scope>
</reference>
<dbReference type="PANTHER" id="PTHR47961">
    <property type="entry name" value="DNA POLYMERASE THETA, PUTATIVE (AFU_ORTHOLOGUE AFUA_1G05260)-RELATED"/>
    <property type="match status" value="1"/>
</dbReference>
<evidence type="ECO:0000256" key="1">
    <source>
        <dbReference type="ARBA" id="ARBA00022741"/>
    </source>
</evidence>
<dbReference type="InterPro" id="IPR027417">
    <property type="entry name" value="P-loop_NTPase"/>
</dbReference>
<dbReference type="SUPFAM" id="SSF52540">
    <property type="entry name" value="P-loop containing nucleoside triphosphate hydrolases"/>
    <property type="match status" value="1"/>
</dbReference>
<organism evidence="6 7">
    <name type="scientific">Triparma laevis f. inornata</name>
    <dbReference type="NCBI Taxonomy" id="1714386"/>
    <lineage>
        <taxon>Eukaryota</taxon>
        <taxon>Sar</taxon>
        <taxon>Stramenopiles</taxon>
        <taxon>Ochrophyta</taxon>
        <taxon>Bolidophyceae</taxon>
        <taxon>Parmales</taxon>
        <taxon>Triparmaceae</taxon>
        <taxon>Triparma</taxon>
    </lineage>
</organism>
<keyword evidence="3" id="KW-0347">Helicase</keyword>
<comment type="caution">
    <text evidence="6">The sequence shown here is derived from an EMBL/GenBank/DDBJ whole genome shotgun (WGS) entry which is preliminary data.</text>
</comment>
<evidence type="ECO:0000313" key="7">
    <source>
        <dbReference type="Proteomes" id="UP001162640"/>
    </source>
</evidence>
<evidence type="ECO:0000259" key="5">
    <source>
        <dbReference type="PROSITE" id="PS51194"/>
    </source>
</evidence>
<dbReference type="GO" id="GO:0016787">
    <property type="term" value="F:hydrolase activity"/>
    <property type="evidence" value="ECO:0007669"/>
    <property type="project" value="UniProtKB-KW"/>
</dbReference>
<keyword evidence="4" id="KW-0067">ATP-binding</keyword>
<dbReference type="GO" id="GO:0005634">
    <property type="term" value="C:nucleus"/>
    <property type="evidence" value="ECO:0007669"/>
    <property type="project" value="TreeGrafter"/>
</dbReference>
<name>A0A9W7E584_9STRA</name>
<keyword evidence="2" id="KW-0378">Hydrolase</keyword>
<dbReference type="Pfam" id="PF23445">
    <property type="entry name" value="WHD_SNRNP200"/>
    <property type="match status" value="1"/>
</dbReference>
<dbReference type="Pfam" id="PF00271">
    <property type="entry name" value="Helicase_C"/>
    <property type="match status" value="1"/>
</dbReference>
<dbReference type="GO" id="GO:0004386">
    <property type="term" value="F:helicase activity"/>
    <property type="evidence" value="ECO:0007669"/>
    <property type="project" value="UniProtKB-KW"/>
</dbReference>
<feature type="domain" description="Helicase C-terminal" evidence="5">
    <location>
        <begin position="1"/>
        <end position="148"/>
    </location>
</feature>
<feature type="non-terminal residue" evidence="6">
    <location>
        <position position="166"/>
    </location>
</feature>
<evidence type="ECO:0000256" key="4">
    <source>
        <dbReference type="ARBA" id="ARBA00022840"/>
    </source>
</evidence>
<evidence type="ECO:0000313" key="6">
    <source>
        <dbReference type="EMBL" id="GMH66572.1"/>
    </source>
</evidence>
<dbReference type="GO" id="GO:0005524">
    <property type="term" value="F:ATP binding"/>
    <property type="evidence" value="ECO:0007669"/>
    <property type="project" value="UniProtKB-KW"/>
</dbReference>
<dbReference type="InterPro" id="IPR001650">
    <property type="entry name" value="Helicase_C-like"/>
</dbReference>
<dbReference type="InterPro" id="IPR057842">
    <property type="entry name" value="WH_MER3"/>
</dbReference>
<evidence type="ECO:0000256" key="3">
    <source>
        <dbReference type="ARBA" id="ARBA00022806"/>
    </source>
</evidence>
<keyword evidence="1" id="KW-0547">Nucleotide-binding</keyword>
<dbReference type="EMBL" id="BLQM01000123">
    <property type="protein sequence ID" value="GMH66572.1"/>
    <property type="molecule type" value="Genomic_DNA"/>
</dbReference>
<feature type="non-terminal residue" evidence="6">
    <location>
        <position position="1"/>
    </location>
</feature>
<dbReference type="Proteomes" id="UP001162640">
    <property type="component" value="Unassembled WGS sequence"/>
</dbReference>
<dbReference type="AlphaFoldDB" id="A0A9W7E584"/>
<dbReference type="PANTHER" id="PTHR47961:SF4">
    <property type="entry name" value="ACTIVATING SIGNAL COINTEGRATOR 1 COMPLEX SUBUNIT 3"/>
    <property type="match status" value="1"/>
</dbReference>
<dbReference type="SMART" id="SM00490">
    <property type="entry name" value="HELICc"/>
    <property type="match status" value="1"/>
</dbReference>
<accession>A0A9W7E584</accession>
<proteinExistence type="predicted"/>
<dbReference type="CDD" id="cd18795">
    <property type="entry name" value="SF2_C_Ski2"/>
    <property type="match status" value="1"/>
</dbReference>
<gene>
    <name evidence="6" type="ORF">TL16_g04462</name>
</gene>
<dbReference type="Gene3D" id="3.40.50.300">
    <property type="entry name" value="P-loop containing nucleotide triphosphate hydrolases"/>
    <property type="match status" value="1"/>
</dbReference>